<dbReference type="PANTHER" id="PTHR36960:SF1">
    <property type="entry name" value="SI:DKEY-32E6.3"/>
    <property type="match status" value="1"/>
</dbReference>
<evidence type="ECO:0000313" key="2">
    <source>
        <dbReference type="Proteomes" id="UP000694888"/>
    </source>
</evidence>
<sequence>MHNGYVHGSNGVCHNHKNSSHNTHGKDKSSTAARFTWRANDDVFHKKVNGTSEISDASYEEDSSNSGSDDGSGGSIGSINDVARACKKVQLERARSIPADIGVSREIRLFSFGSVHGSWFRRRKLILHLDIRNTILVADSVTDVTVEEALNSFLTGIVWGSEVKGEWKWHSNIPTLKSPTPGLVTYYKYLERKLVKNTADRAMLRLQTGDFTRTPLGKIFRKHFEIHLARLSWQHDWETSRDKVLTMDGRDGRPYHYILPSVYKLLHHLVATKRDFAIIIRTYGRDANNVLSSLHYGLRGHHPAFRSPLYIPVDKTPGTIKRSGNSFELKTFATKREQEIHQLLTHERDIYRLMCASKGISGYVDDFLAWQDNNYNHTSGKPIWIDPSDHRHHHIFFDDNFRADDEDSILDVRMFRKENPGKAESLSHAELVDLEEVCLVQADLLESIADEDYFIKTVQKCEENYARMVMGGEL</sequence>
<dbReference type="Proteomes" id="UP000694888">
    <property type="component" value="Unplaced"/>
</dbReference>
<keyword evidence="2" id="KW-1185">Reference proteome</keyword>
<accession>A0ABM0ZYX4</accession>
<gene>
    <name evidence="3" type="primary">LOC101848656</name>
</gene>
<name>A0ABM0ZYX4_APLCA</name>
<proteinExistence type="predicted"/>
<organism evidence="2 3">
    <name type="scientific">Aplysia californica</name>
    <name type="common">California sea hare</name>
    <dbReference type="NCBI Taxonomy" id="6500"/>
    <lineage>
        <taxon>Eukaryota</taxon>
        <taxon>Metazoa</taxon>
        <taxon>Spiralia</taxon>
        <taxon>Lophotrochozoa</taxon>
        <taxon>Mollusca</taxon>
        <taxon>Gastropoda</taxon>
        <taxon>Heterobranchia</taxon>
        <taxon>Euthyneura</taxon>
        <taxon>Tectipleura</taxon>
        <taxon>Aplysiida</taxon>
        <taxon>Aplysioidea</taxon>
        <taxon>Aplysiidae</taxon>
        <taxon>Aplysia</taxon>
    </lineage>
</organism>
<protein>
    <submittedName>
        <fullName evidence="3">Uncharacterized protein LOC101848656</fullName>
    </submittedName>
</protein>
<evidence type="ECO:0000256" key="1">
    <source>
        <dbReference type="SAM" id="MobiDB-lite"/>
    </source>
</evidence>
<feature type="region of interest" description="Disordered" evidence="1">
    <location>
        <begin position="54"/>
        <end position="75"/>
    </location>
</feature>
<reference evidence="3" key="1">
    <citation type="submission" date="2025-08" db="UniProtKB">
        <authorList>
            <consortium name="RefSeq"/>
        </authorList>
    </citation>
    <scope>IDENTIFICATION</scope>
</reference>
<dbReference type="RefSeq" id="XP_012937404.1">
    <property type="nucleotide sequence ID" value="XM_013081950.1"/>
</dbReference>
<dbReference type="PANTHER" id="PTHR36960">
    <property type="entry name" value="SI:DKEY-32E6.3"/>
    <property type="match status" value="1"/>
</dbReference>
<dbReference type="GeneID" id="101848656"/>
<feature type="region of interest" description="Disordered" evidence="1">
    <location>
        <begin position="1"/>
        <end position="32"/>
    </location>
</feature>
<evidence type="ECO:0000313" key="3">
    <source>
        <dbReference type="RefSeq" id="XP_012937404.1"/>
    </source>
</evidence>